<keyword evidence="1" id="KW-0812">Transmembrane</keyword>
<sequence length="235" mass="26599">MSEQDIHILGVKHADDRIHSGVDTEADQVDNIDVVYHEWPESSHDTQEFLFWWLLKSPSSGFPAILYLLRSVLKMRRGVSVDSSGTAHVKSECKIAAERLRDEYDADLVNVGMNRIDLLKDRSWTSALFSWSIVILAVLIMWQAIMAENLAFLVAMLVPVVLSMGYRGRVLNNVREARDEHMANAILGDYTERPSSTGFVITGQKHIEGIASRVGRRYSPVCRWLSNEADIEPEE</sequence>
<dbReference type="RefSeq" id="WP_170097387.1">
    <property type="nucleotide sequence ID" value="NZ_WOWA01000004.1"/>
</dbReference>
<dbReference type="EMBL" id="WOWA01000004">
    <property type="protein sequence ID" value="NLV13954.1"/>
    <property type="molecule type" value="Genomic_DNA"/>
</dbReference>
<proteinExistence type="predicted"/>
<evidence type="ECO:0000313" key="3">
    <source>
        <dbReference type="Proteomes" id="UP000641625"/>
    </source>
</evidence>
<feature type="transmembrane region" description="Helical" evidence="1">
    <location>
        <begin position="123"/>
        <end position="144"/>
    </location>
</feature>
<comment type="caution">
    <text evidence="2">The sequence shown here is derived from an EMBL/GenBank/DDBJ whole genome shotgun (WGS) entry which is preliminary data.</text>
</comment>
<accession>A0A847UPQ1</accession>
<evidence type="ECO:0000256" key="1">
    <source>
        <dbReference type="SAM" id="Phobius"/>
    </source>
</evidence>
<gene>
    <name evidence="2" type="ORF">GOC77_11795</name>
</gene>
<dbReference type="AlphaFoldDB" id="A0A847UPQ1"/>
<organism evidence="2 3">
    <name type="scientific">Haloarcula argentinensis</name>
    <dbReference type="NCBI Taxonomy" id="43776"/>
    <lineage>
        <taxon>Archaea</taxon>
        <taxon>Methanobacteriati</taxon>
        <taxon>Methanobacteriota</taxon>
        <taxon>Stenosarchaea group</taxon>
        <taxon>Halobacteria</taxon>
        <taxon>Halobacteriales</taxon>
        <taxon>Haloarculaceae</taxon>
        <taxon>Haloarcula</taxon>
    </lineage>
</organism>
<protein>
    <submittedName>
        <fullName evidence="2">Uncharacterized protein</fullName>
    </submittedName>
</protein>
<keyword evidence="1" id="KW-0472">Membrane</keyword>
<reference evidence="2" key="1">
    <citation type="submission" date="2019-12" db="EMBL/GenBank/DDBJ databases">
        <title>Whole genome sequencing of Haloarcula argentinensis strain pws5.</title>
        <authorList>
            <person name="Verma D.K."/>
            <person name="Gopal K."/>
            <person name="Prasad E.S."/>
        </authorList>
    </citation>
    <scope>NUCLEOTIDE SEQUENCE</scope>
    <source>
        <strain evidence="2">Pws5</strain>
    </source>
</reference>
<keyword evidence="1" id="KW-1133">Transmembrane helix</keyword>
<name>A0A847UPQ1_HALAR</name>
<feature type="transmembrane region" description="Helical" evidence="1">
    <location>
        <begin position="150"/>
        <end position="168"/>
    </location>
</feature>
<dbReference type="Proteomes" id="UP000641625">
    <property type="component" value="Unassembled WGS sequence"/>
</dbReference>
<feature type="transmembrane region" description="Helical" evidence="1">
    <location>
        <begin position="49"/>
        <end position="69"/>
    </location>
</feature>
<evidence type="ECO:0000313" key="2">
    <source>
        <dbReference type="EMBL" id="NLV13954.1"/>
    </source>
</evidence>